<dbReference type="PANTHER" id="PTHR11102:SF160">
    <property type="entry name" value="ERAD-ASSOCIATED E3 UBIQUITIN-PROTEIN LIGASE COMPONENT HRD3"/>
    <property type="match status" value="1"/>
</dbReference>
<keyword evidence="4" id="KW-1185">Reference proteome</keyword>
<dbReference type="AlphaFoldDB" id="A0A512MCD4"/>
<dbReference type="SUPFAM" id="SSF81901">
    <property type="entry name" value="HCP-like"/>
    <property type="match status" value="2"/>
</dbReference>
<dbReference type="InterPro" id="IPR050767">
    <property type="entry name" value="Sel1_AlgK"/>
</dbReference>
<dbReference type="OrthoDB" id="1442375at2"/>
<evidence type="ECO:0000256" key="1">
    <source>
        <dbReference type="SAM" id="MobiDB-lite"/>
    </source>
</evidence>
<accession>A0A512MCD4</accession>
<evidence type="ECO:0008006" key="5">
    <source>
        <dbReference type="Google" id="ProtNLM"/>
    </source>
</evidence>
<proteinExistence type="predicted"/>
<name>A0A512MCD4_9BACT</name>
<dbReference type="Pfam" id="PF08238">
    <property type="entry name" value="Sel1"/>
    <property type="match status" value="5"/>
</dbReference>
<feature type="signal peptide" evidence="2">
    <location>
        <begin position="1"/>
        <end position="23"/>
    </location>
</feature>
<dbReference type="PANTHER" id="PTHR11102">
    <property type="entry name" value="SEL-1-LIKE PROTEIN"/>
    <property type="match status" value="1"/>
</dbReference>
<dbReference type="InterPro" id="IPR011990">
    <property type="entry name" value="TPR-like_helical_dom_sf"/>
</dbReference>
<gene>
    <name evidence="3" type="ORF">BGE01nite_36840</name>
</gene>
<evidence type="ECO:0000313" key="3">
    <source>
        <dbReference type="EMBL" id="GEP44393.1"/>
    </source>
</evidence>
<organism evidence="3 4">
    <name type="scientific">Brevifollis gellanilyticus</name>
    <dbReference type="NCBI Taxonomy" id="748831"/>
    <lineage>
        <taxon>Bacteria</taxon>
        <taxon>Pseudomonadati</taxon>
        <taxon>Verrucomicrobiota</taxon>
        <taxon>Verrucomicrobiia</taxon>
        <taxon>Verrucomicrobiales</taxon>
        <taxon>Verrucomicrobiaceae</taxon>
    </lineage>
</organism>
<sequence>MIRLSYAAFLATMLALCVPSSQAQSQAPKRGPAAADLDTWAERGDADAQFELGLRYLTGEGMKKDEKVGKEWMEKAANQKHLRAQFVMGSLYADGVGVKKDEAKAVEWYRKAAENGFAPAQFATAMAYDLGQGIKQDPAKATEWLEKAAEQNHPQAQTALASKYERGVGTQKNVSKAALYYLKAAQQDFVQAMSRLANLYYTGNGVPLDYRRAGAWYQRAAKSEDPWAANNLAWFLATCPDESLQNGEQAVLHASRALRMMDESGEDQRYEMIDTKAACLARNGEFLEAILWQKRSLALLAEDKDITEDERKQLKNEFDGRLKLYQQESPYNEPEPKSDVEAAPLPQDTILQDEGIPGSDSKPKKKKGSGKGTVV</sequence>
<dbReference type="InterPro" id="IPR006597">
    <property type="entry name" value="Sel1-like"/>
</dbReference>
<dbReference type="SMART" id="SM00671">
    <property type="entry name" value="SEL1"/>
    <property type="match status" value="5"/>
</dbReference>
<dbReference type="Gene3D" id="1.25.40.10">
    <property type="entry name" value="Tetratricopeptide repeat domain"/>
    <property type="match status" value="1"/>
</dbReference>
<reference evidence="3 4" key="1">
    <citation type="submission" date="2019-07" db="EMBL/GenBank/DDBJ databases">
        <title>Whole genome shotgun sequence of Brevifollis gellanilyticus NBRC 108608.</title>
        <authorList>
            <person name="Hosoyama A."/>
            <person name="Uohara A."/>
            <person name="Ohji S."/>
            <person name="Ichikawa N."/>
        </authorList>
    </citation>
    <scope>NUCLEOTIDE SEQUENCE [LARGE SCALE GENOMIC DNA]</scope>
    <source>
        <strain evidence="3 4">NBRC 108608</strain>
    </source>
</reference>
<dbReference type="Proteomes" id="UP000321577">
    <property type="component" value="Unassembled WGS sequence"/>
</dbReference>
<comment type="caution">
    <text evidence="3">The sequence shown here is derived from an EMBL/GenBank/DDBJ whole genome shotgun (WGS) entry which is preliminary data.</text>
</comment>
<feature type="chain" id="PRO_5022076137" description="Secretory immunoglobulin A-binding protein EsiB" evidence="2">
    <location>
        <begin position="24"/>
        <end position="375"/>
    </location>
</feature>
<evidence type="ECO:0000256" key="2">
    <source>
        <dbReference type="SAM" id="SignalP"/>
    </source>
</evidence>
<evidence type="ECO:0000313" key="4">
    <source>
        <dbReference type="Proteomes" id="UP000321577"/>
    </source>
</evidence>
<protein>
    <recommendedName>
        <fullName evidence="5">Secretory immunoglobulin A-binding protein EsiB</fullName>
    </recommendedName>
</protein>
<keyword evidence="2" id="KW-0732">Signal</keyword>
<feature type="region of interest" description="Disordered" evidence="1">
    <location>
        <begin position="319"/>
        <end position="375"/>
    </location>
</feature>
<dbReference type="EMBL" id="BKAG01000029">
    <property type="protein sequence ID" value="GEP44393.1"/>
    <property type="molecule type" value="Genomic_DNA"/>
</dbReference>
<dbReference type="RefSeq" id="WP_146852293.1">
    <property type="nucleotide sequence ID" value="NZ_BKAG01000029.1"/>
</dbReference>